<name>I4AHX4_BERLS</name>
<feature type="transmembrane region" description="Helical" evidence="1">
    <location>
        <begin position="40"/>
        <end position="60"/>
    </location>
</feature>
<dbReference type="EMBL" id="CP003345">
    <property type="protein sequence ID" value="AFM03559.1"/>
    <property type="molecule type" value="Genomic_DNA"/>
</dbReference>
<dbReference type="RefSeq" id="WP_014797016.1">
    <property type="nucleotide sequence ID" value="NC_018018.1"/>
</dbReference>
<dbReference type="InterPro" id="IPR045755">
    <property type="entry name" value="FtsL-like"/>
</dbReference>
<dbReference type="KEGG" id="fli:Fleli_1121"/>
<sequence>MAKIQNTFKHVEEEKEIKIPTKRGFWRNLAEWDFTVDQDFLFRIMPYVLYVSFFGIIYIANRHYTERVVREVTHLRQEVEEYQIDYHALQTRYVYDSRRQVVAKKAERLGLKEREKPLVRISE</sequence>
<evidence type="ECO:0008006" key="4">
    <source>
        <dbReference type="Google" id="ProtNLM"/>
    </source>
</evidence>
<gene>
    <name evidence="2" type="ordered locus">Fleli_1121</name>
</gene>
<evidence type="ECO:0000313" key="2">
    <source>
        <dbReference type="EMBL" id="AFM03559.1"/>
    </source>
</evidence>
<keyword evidence="3" id="KW-1185">Reference proteome</keyword>
<keyword evidence="1" id="KW-0812">Transmembrane</keyword>
<dbReference type="HOGENOM" id="CLU_110694_1_0_10"/>
<protein>
    <recommendedName>
        <fullName evidence="4">Cell division protein FtsL</fullName>
    </recommendedName>
</protein>
<dbReference type="AlphaFoldDB" id="I4AHX4"/>
<organism evidence="2 3">
    <name type="scientific">Bernardetia litoralis (strain ATCC 23117 / DSM 6794 / NBRC 15988 / NCIMB 1366 / Fx l1 / Sio-4)</name>
    <name type="common">Flexibacter litoralis</name>
    <dbReference type="NCBI Taxonomy" id="880071"/>
    <lineage>
        <taxon>Bacteria</taxon>
        <taxon>Pseudomonadati</taxon>
        <taxon>Bacteroidota</taxon>
        <taxon>Cytophagia</taxon>
        <taxon>Cytophagales</taxon>
        <taxon>Bernardetiaceae</taxon>
        <taxon>Bernardetia</taxon>
    </lineage>
</organism>
<keyword evidence="1" id="KW-0472">Membrane</keyword>
<dbReference type="Proteomes" id="UP000006054">
    <property type="component" value="Chromosome"/>
</dbReference>
<reference evidence="3" key="1">
    <citation type="submission" date="2012-06" db="EMBL/GenBank/DDBJ databases">
        <title>The complete genome of Flexibacter litoralis DSM 6794.</title>
        <authorList>
            <person name="Lucas S."/>
            <person name="Copeland A."/>
            <person name="Lapidus A."/>
            <person name="Glavina del Rio T."/>
            <person name="Dalin E."/>
            <person name="Tice H."/>
            <person name="Bruce D."/>
            <person name="Goodwin L."/>
            <person name="Pitluck S."/>
            <person name="Peters L."/>
            <person name="Ovchinnikova G."/>
            <person name="Lu M."/>
            <person name="Kyrpides N."/>
            <person name="Mavromatis K."/>
            <person name="Ivanova N."/>
            <person name="Brettin T."/>
            <person name="Detter J.C."/>
            <person name="Han C."/>
            <person name="Larimer F."/>
            <person name="Land M."/>
            <person name="Hauser L."/>
            <person name="Markowitz V."/>
            <person name="Cheng J.-F."/>
            <person name="Hugenholtz P."/>
            <person name="Woyke T."/>
            <person name="Wu D."/>
            <person name="Spring S."/>
            <person name="Lang E."/>
            <person name="Kopitz M."/>
            <person name="Brambilla E."/>
            <person name="Klenk H.-P."/>
            <person name="Eisen J.A."/>
        </authorList>
    </citation>
    <scope>NUCLEOTIDE SEQUENCE [LARGE SCALE GENOMIC DNA]</scope>
    <source>
        <strain evidence="3">ATCC 23117 / DSM 6794 / NBRC 15988 / NCIMB 1366 / Sio-4</strain>
    </source>
</reference>
<evidence type="ECO:0000256" key="1">
    <source>
        <dbReference type="SAM" id="Phobius"/>
    </source>
</evidence>
<dbReference type="STRING" id="880071.Fleli_1121"/>
<accession>I4AHX4</accession>
<proteinExistence type="predicted"/>
<dbReference type="Pfam" id="PF19579">
    <property type="entry name" value="FtsL_2"/>
    <property type="match status" value="1"/>
</dbReference>
<evidence type="ECO:0000313" key="3">
    <source>
        <dbReference type="Proteomes" id="UP000006054"/>
    </source>
</evidence>
<keyword evidence="1" id="KW-1133">Transmembrane helix</keyword>
<dbReference type="OrthoDB" id="981249at2"/>